<proteinExistence type="predicted"/>
<evidence type="ECO:0000256" key="1">
    <source>
        <dbReference type="SAM" id="MobiDB-lite"/>
    </source>
</evidence>
<gene>
    <name evidence="2" type="primary">pufM</name>
</gene>
<feature type="region of interest" description="Disordered" evidence="1">
    <location>
        <begin position="30"/>
        <end position="54"/>
    </location>
</feature>
<accession>D8MIG6</accession>
<name>D8MIG6_9PROT</name>
<feature type="non-terminal residue" evidence="2">
    <location>
        <position position="1"/>
    </location>
</feature>
<dbReference type="EMBL" id="FN985350">
    <property type="protein sequence ID" value="CBN72975.1"/>
    <property type="molecule type" value="Genomic_DNA"/>
</dbReference>
<organism evidence="2">
    <name type="scientific">Rhodothalassium sp. JA389T</name>
    <dbReference type="NCBI Taxonomy" id="610255"/>
    <lineage>
        <taxon>Bacteria</taxon>
        <taxon>Pseudomonadati</taxon>
        <taxon>Pseudomonadota</taxon>
        <taxon>Alphaproteobacteria</taxon>
        <taxon>Rhodothalassiales</taxon>
        <taxon>Rhodothalassiaceae</taxon>
        <taxon>Rhodothalassium</taxon>
    </lineage>
</organism>
<protein>
    <submittedName>
        <fullName evidence="2">Photosynthetic reaction center M subunit</fullName>
    </submittedName>
</protein>
<reference evidence="2" key="1">
    <citation type="submission" date="2010-06" db="EMBL/GenBank/DDBJ databases">
        <title>Proposal of Rhodothalassiales ord. nov. and Rhodothalassiaceae fam. nov.</title>
        <authorList>
            <person name="Kalyan Chakravarthy S."/>
            <person name="Venkata Ramana V."/>
            <person name="Sasikala C."/>
            <person name="Ramana C.V."/>
        </authorList>
    </citation>
    <scope>NUCLEOTIDE SEQUENCE</scope>
    <source>
        <strain evidence="2">JA389T</strain>
    </source>
</reference>
<sequence length="54" mass="5663">PHAFDRVPVWLDPAVRMARPFWRPVGSVASGRSSRSPIAAPPPSGPACSGAGPW</sequence>
<feature type="non-terminal residue" evidence="2">
    <location>
        <position position="54"/>
    </location>
</feature>
<evidence type="ECO:0000313" key="2">
    <source>
        <dbReference type="EMBL" id="CBN72975.1"/>
    </source>
</evidence>
<dbReference type="AlphaFoldDB" id="D8MIG6"/>